<dbReference type="RefSeq" id="WP_339096187.1">
    <property type="nucleotide sequence ID" value="NZ_CP149782.1"/>
</dbReference>
<gene>
    <name evidence="1" type="ORF">WDJ50_02540</name>
</gene>
<evidence type="ECO:0000313" key="1">
    <source>
        <dbReference type="EMBL" id="WYF45015.1"/>
    </source>
</evidence>
<proteinExistence type="predicted"/>
<organism evidence="1">
    <name type="scientific">Deinococcus sp. VB142</name>
    <dbReference type="NCBI Taxonomy" id="3112952"/>
    <lineage>
        <taxon>Bacteria</taxon>
        <taxon>Thermotogati</taxon>
        <taxon>Deinococcota</taxon>
        <taxon>Deinococci</taxon>
        <taxon>Deinococcales</taxon>
        <taxon>Deinococcaceae</taxon>
        <taxon>Deinococcus</taxon>
    </lineage>
</organism>
<dbReference type="EMBL" id="CP149782">
    <property type="protein sequence ID" value="WYF45015.1"/>
    <property type="molecule type" value="Genomic_DNA"/>
</dbReference>
<name>A0AAU6Q321_9DEIO</name>
<reference evidence="1" key="1">
    <citation type="submission" date="2024-03" db="EMBL/GenBank/DDBJ databases">
        <title>Deinococcus weizhi sp. nov., isolated from human skin.</title>
        <authorList>
            <person name="Wei Z."/>
            <person name="Tian F."/>
            <person name="Yang C."/>
            <person name="Xin L.T."/>
            <person name="Wen Z.J."/>
            <person name="Lan K.C."/>
            <person name="Yu L."/>
            <person name="Zhe W."/>
            <person name="Dan F.D."/>
            <person name="Jun W."/>
            <person name="Rui Z."/>
            <person name="Yong X.J."/>
            <person name="Ting Y."/>
            <person name="Wei X."/>
            <person name="Xu Z.G."/>
            <person name="Xin Z."/>
            <person name="Dong F.G."/>
            <person name="Ni X.M."/>
            <person name="Zheng M.G."/>
            <person name="Chun Y."/>
            <person name="Qian W.X."/>
        </authorList>
    </citation>
    <scope>NUCLEOTIDE SEQUENCE</scope>
    <source>
        <strain evidence="1">VB142</strain>
    </source>
</reference>
<sequence length="136" mass="15201">MKYYPGYRWRDVLEESSLVLSALYLEIPDIHLKRAWPTMQLLAFVGNALGGKQSGGEKMDARKMFSPEDFPPPFALGAAPPPPLEPQHCYAFIEALEHEGLSGASWVIQMVEIEDDLERIRAVGVGYGELLDRVTP</sequence>
<protein>
    <submittedName>
        <fullName evidence="1">Uncharacterized protein</fullName>
    </submittedName>
</protein>
<dbReference type="AlphaFoldDB" id="A0AAU6Q321"/>
<accession>A0AAU6Q321</accession>